<protein>
    <recommendedName>
        <fullName evidence="1">DUF7424 domain-containing protein</fullName>
    </recommendedName>
</protein>
<proteinExistence type="predicted"/>
<dbReference type="InterPro" id="IPR055847">
    <property type="entry name" value="DUF7424"/>
</dbReference>
<sequence>MRRIAIILVFAGTLTGCKMWADADLFTSDLLSVQETGEPLTTPLELAFEIGSKGECEKVNAGLLPALSEAYGGAESLGCEQRGFDSVALFRVPVEIVHEVKNQKADSAQPIFIGVYSDVENVVTIAFFQSAEGVASFRGAIPEELTRFGGKDVEPLLSATIQNDLKGAAKLHLSDVYADGRAIPVQTTKAYDLARRSEVKIVLSDVSNVALAQGYSHAIIGHILLSQ</sequence>
<reference evidence="3" key="1">
    <citation type="submission" date="2016-10" db="EMBL/GenBank/DDBJ databases">
        <authorList>
            <person name="Varghese N."/>
            <person name="Submissions S."/>
        </authorList>
    </citation>
    <scope>NUCLEOTIDE SEQUENCE [LARGE SCALE GENOMIC DNA]</scope>
    <source>
        <strain evidence="3">DSM 16477</strain>
    </source>
</reference>
<dbReference type="RefSeq" id="WP_139186631.1">
    <property type="nucleotide sequence ID" value="NZ_FNBP01000005.1"/>
</dbReference>
<keyword evidence="3" id="KW-1185">Reference proteome</keyword>
<evidence type="ECO:0000313" key="3">
    <source>
        <dbReference type="Proteomes" id="UP000199399"/>
    </source>
</evidence>
<name>A0A1G7S666_9RHOB</name>
<organism evidence="2 3">
    <name type="scientific">Sulfitobacter delicatus</name>
    <dbReference type="NCBI Taxonomy" id="218672"/>
    <lineage>
        <taxon>Bacteria</taxon>
        <taxon>Pseudomonadati</taxon>
        <taxon>Pseudomonadota</taxon>
        <taxon>Alphaproteobacteria</taxon>
        <taxon>Rhodobacterales</taxon>
        <taxon>Roseobacteraceae</taxon>
        <taxon>Sulfitobacter</taxon>
    </lineage>
</organism>
<feature type="domain" description="DUF7424" evidence="1">
    <location>
        <begin position="23"/>
        <end position="220"/>
    </location>
</feature>
<dbReference type="Proteomes" id="UP000199399">
    <property type="component" value="Unassembled WGS sequence"/>
</dbReference>
<dbReference type="Pfam" id="PF24199">
    <property type="entry name" value="DUF7424"/>
    <property type="match status" value="1"/>
</dbReference>
<dbReference type="AlphaFoldDB" id="A0A1G7S666"/>
<evidence type="ECO:0000259" key="1">
    <source>
        <dbReference type="Pfam" id="PF24199"/>
    </source>
</evidence>
<evidence type="ECO:0000313" key="2">
    <source>
        <dbReference type="EMBL" id="SDG18483.1"/>
    </source>
</evidence>
<dbReference type="STRING" id="218672.SAMN04489759_105102"/>
<gene>
    <name evidence="2" type="ORF">SAMN04489759_105102</name>
</gene>
<dbReference type="PROSITE" id="PS51257">
    <property type="entry name" value="PROKAR_LIPOPROTEIN"/>
    <property type="match status" value="1"/>
</dbReference>
<dbReference type="EMBL" id="FNBP01000005">
    <property type="protein sequence ID" value="SDG18483.1"/>
    <property type="molecule type" value="Genomic_DNA"/>
</dbReference>
<accession>A0A1G7S666</accession>